<accession>A0AAE1C4N1</accession>
<reference evidence="2" key="1">
    <citation type="submission" date="2023-07" db="EMBL/GenBank/DDBJ databases">
        <title>Black Yeasts Isolated from many extreme environments.</title>
        <authorList>
            <person name="Coleine C."/>
            <person name="Stajich J.E."/>
            <person name="Selbmann L."/>
        </authorList>
    </citation>
    <scope>NUCLEOTIDE SEQUENCE</scope>
    <source>
        <strain evidence="2">CCFEE 5485</strain>
    </source>
</reference>
<evidence type="ECO:0000256" key="1">
    <source>
        <dbReference type="SAM" id="MobiDB-lite"/>
    </source>
</evidence>
<evidence type="ECO:0000313" key="2">
    <source>
        <dbReference type="EMBL" id="KAK3677806.1"/>
    </source>
</evidence>
<dbReference type="AlphaFoldDB" id="A0AAE1C4N1"/>
<feature type="region of interest" description="Disordered" evidence="1">
    <location>
        <begin position="239"/>
        <end position="271"/>
    </location>
</feature>
<protein>
    <submittedName>
        <fullName evidence="2">Uncharacterized protein</fullName>
    </submittedName>
</protein>
<evidence type="ECO:0000313" key="3">
    <source>
        <dbReference type="Proteomes" id="UP001274830"/>
    </source>
</evidence>
<name>A0AAE1C4N1_9PEZI</name>
<dbReference type="EMBL" id="JAUTXT010000006">
    <property type="protein sequence ID" value="KAK3677806.1"/>
    <property type="molecule type" value="Genomic_DNA"/>
</dbReference>
<keyword evidence="3" id="KW-1185">Reference proteome</keyword>
<gene>
    <name evidence="2" type="ORF">LTR78_002656</name>
</gene>
<feature type="compositionally biased region" description="Polar residues" evidence="1">
    <location>
        <begin position="256"/>
        <end position="266"/>
    </location>
</feature>
<sequence>MEVNVRRRRAIQTRLRGPAQEIDFQQYPDGIRTTIIKDHTDANNTLAWQQRADKLHEGIPSFPFQIYILQNVIGDGHDHDLAAKIASCLSVNDTDAYCRYEVYGHRFSNALECVEHQRHEVQWRNRNGIWPRLVETWSPPPREAYQGCIIVIDAADWEAEGVAVVEFDPANIFGDVSRMSPTDLVTATRQQPEKLHEEMLRIWRSAGHTWTQTDLIRRNDVGFSPALYPAVDPAARNDVEHDFDDPIDLPGPAINSDASGEGSASKQDAEDSFTAAEMWRNISLDNDGLKIESFEDLSGSVIESVWSAEKGNTRPPLAFTLYCGAVPYFHSAALFRCLNRRQMSSVPWTLDVVRKLSTPGEALKHFGYESPRRTQQCTEKRRLCTQMLLNKIASDRLPTELLEQIEDILLPPYMPRLAEFWEHCFLYVDASSKQTLLEGPLLVRANAPGTSRHVQEGPSTNVEQHEGSRECLAVTTLRSWDAVTQIMYGYFYKRYYQMRSSALHGR</sequence>
<organism evidence="2 3">
    <name type="scientific">Recurvomyces mirabilis</name>
    <dbReference type="NCBI Taxonomy" id="574656"/>
    <lineage>
        <taxon>Eukaryota</taxon>
        <taxon>Fungi</taxon>
        <taxon>Dikarya</taxon>
        <taxon>Ascomycota</taxon>
        <taxon>Pezizomycotina</taxon>
        <taxon>Dothideomycetes</taxon>
        <taxon>Dothideomycetidae</taxon>
        <taxon>Mycosphaerellales</taxon>
        <taxon>Teratosphaeriaceae</taxon>
        <taxon>Recurvomyces</taxon>
    </lineage>
</organism>
<proteinExistence type="predicted"/>
<comment type="caution">
    <text evidence="2">The sequence shown here is derived from an EMBL/GenBank/DDBJ whole genome shotgun (WGS) entry which is preliminary data.</text>
</comment>
<dbReference type="Proteomes" id="UP001274830">
    <property type="component" value="Unassembled WGS sequence"/>
</dbReference>